<dbReference type="OrthoDB" id="10262255at2759"/>
<sequence length="821" mass="93093">MYKALISHCQSLLSKHHALARGTYKIGAGAVHESGLNGLEGDEFDCDINDFTEPVIIVDEKEMLAEYWKENNIELEADKVFMEETLMGCVRHEKVIDITLKLFYKNTGGRYLKSEYNLFAVLAFLCLYRLPEDMPFSTLTKFFKSYNPTKMARFLAFLFDSAHLIDDGILSRAWGTILDRDHIKAKMLLPLLSHADEAKTLIEDLIIRSEKGMVPKKSTKPNTEAAPFVLTVQNPRKIPEPPYTHSTLTKARPIPKSVYTGTGELEAIEKAKAENRRRVQEQHEKFDQSQYEIAKKAIERSKRPVQVKVDSPEPSHHPSVKAKPVPTSLYDHVPIKMTTATILREDALVRQKKLDEEKLVSEVEFTLRDTNEFHNWRDELQKKAEEERKLDMEKLRLKVQLLHEESFLSRQEKVAENQTLVKEVKEEKETLKVLTEQARKELDIENKKKIEDVHEIMEGVIKAKEKVMVDKQKKAADIVTETQLLREKAQREAEEELARKVELIQQIRLLEKAIPPVGALVKTLDLTETSNLGLLGEMSIVELHERLAQMKLQHIERAEEKRAEIIQHKTLRLTQISEKLEEIDRERQERKLIRLEQHHQTTSSSTTSHRSSVAALEQEVALKMQEREALLNKDPKMKELHDKLMQKRALRLEAKNAFSSKKLSGTAASMLVQKVQEKTGPTSISNSRLGSALKSIGVEKLPVLKKKVDVGVVVGGKSVKGVVKGSSKQPVAVSVQSIQAPKAVEEDEAEYNVRIAALRTQLEEQRAQLLKEIAQEEADAAQAAAMAGVPTVSIMVHNRPQSATAAELKMVTFAPSVESLQ</sequence>
<evidence type="ECO:0000313" key="3">
    <source>
        <dbReference type="EMBL" id="ORY48674.1"/>
    </source>
</evidence>
<dbReference type="AlphaFoldDB" id="A0A1Y2CPA7"/>
<organism evidence="3 4">
    <name type="scientific">Rhizoclosmatium globosum</name>
    <dbReference type="NCBI Taxonomy" id="329046"/>
    <lineage>
        <taxon>Eukaryota</taxon>
        <taxon>Fungi</taxon>
        <taxon>Fungi incertae sedis</taxon>
        <taxon>Chytridiomycota</taxon>
        <taxon>Chytridiomycota incertae sedis</taxon>
        <taxon>Chytridiomycetes</taxon>
        <taxon>Chytridiales</taxon>
        <taxon>Chytriomycetaceae</taxon>
        <taxon>Rhizoclosmatium</taxon>
    </lineage>
</organism>
<dbReference type="InterPro" id="IPR039341">
    <property type="entry name" value="CFAP99"/>
</dbReference>
<protein>
    <submittedName>
        <fullName evidence="3">Uncharacterized protein</fullName>
    </submittedName>
</protein>
<reference evidence="3 4" key="1">
    <citation type="submission" date="2016-07" db="EMBL/GenBank/DDBJ databases">
        <title>Pervasive Adenine N6-methylation of Active Genes in Fungi.</title>
        <authorList>
            <consortium name="DOE Joint Genome Institute"/>
            <person name="Mondo S.J."/>
            <person name="Dannebaum R.O."/>
            <person name="Kuo R.C."/>
            <person name="Labutti K."/>
            <person name="Haridas S."/>
            <person name="Kuo A."/>
            <person name="Salamov A."/>
            <person name="Ahrendt S.R."/>
            <person name="Lipzen A."/>
            <person name="Sullivan W."/>
            <person name="Andreopoulos W.B."/>
            <person name="Clum A."/>
            <person name="Lindquist E."/>
            <person name="Daum C."/>
            <person name="Ramamoorthy G.K."/>
            <person name="Gryganskyi A."/>
            <person name="Culley D."/>
            <person name="Magnuson J.K."/>
            <person name="James T.Y."/>
            <person name="O'Malley M.A."/>
            <person name="Stajich J.E."/>
            <person name="Spatafora J.W."/>
            <person name="Visel A."/>
            <person name="Grigoriev I.V."/>
        </authorList>
    </citation>
    <scope>NUCLEOTIDE SEQUENCE [LARGE SCALE GENOMIC DNA]</scope>
    <source>
        <strain evidence="3 4">JEL800</strain>
    </source>
</reference>
<evidence type="ECO:0000256" key="2">
    <source>
        <dbReference type="SAM" id="MobiDB-lite"/>
    </source>
</evidence>
<evidence type="ECO:0000313" key="4">
    <source>
        <dbReference type="Proteomes" id="UP000193642"/>
    </source>
</evidence>
<dbReference type="PANTHER" id="PTHR34649">
    <property type="entry name" value="CILIA- AND FLAGELLA-ASSOCIATED PROTEIN 99"/>
    <property type="match status" value="1"/>
</dbReference>
<feature type="region of interest" description="Disordered" evidence="2">
    <location>
        <begin position="302"/>
        <end position="326"/>
    </location>
</feature>
<feature type="coiled-coil region" evidence="1">
    <location>
        <begin position="748"/>
        <end position="786"/>
    </location>
</feature>
<accession>A0A1Y2CPA7</accession>
<keyword evidence="4" id="KW-1185">Reference proteome</keyword>
<dbReference type="Proteomes" id="UP000193642">
    <property type="component" value="Unassembled WGS sequence"/>
</dbReference>
<comment type="caution">
    <text evidence="3">The sequence shown here is derived from an EMBL/GenBank/DDBJ whole genome shotgun (WGS) entry which is preliminary data.</text>
</comment>
<keyword evidence="1" id="KW-0175">Coiled coil</keyword>
<dbReference type="STRING" id="329046.A0A1Y2CPA7"/>
<dbReference type="PANTHER" id="PTHR34649:SF1">
    <property type="entry name" value="CILIA- AND FLAGELLA-ASSOCIATED PROTEIN 99"/>
    <property type="match status" value="1"/>
</dbReference>
<evidence type="ECO:0000256" key="1">
    <source>
        <dbReference type="SAM" id="Coils"/>
    </source>
</evidence>
<feature type="coiled-coil region" evidence="1">
    <location>
        <begin position="479"/>
        <end position="513"/>
    </location>
</feature>
<name>A0A1Y2CPA7_9FUNG</name>
<feature type="region of interest" description="Disordered" evidence="2">
    <location>
        <begin position="594"/>
        <end position="613"/>
    </location>
</feature>
<feature type="compositionally biased region" description="Low complexity" evidence="2">
    <location>
        <begin position="600"/>
        <end position="612"/>
    </location>
</feature>
<feature type="coiled-coil region" evidence="1">
    <location>
        <begin position="410"/>
        <end position="441"/>
    </location>
</feature>
<dbReference type="EMBL" id="MCGO01000011">
    <property type="protein sequence ID" value="ORY48674.1"/>
    <property type="molecule type" value="Genomic_DNA"/>
</dbReference>
<gene>
    <name evidence="3" type="ORF">BCR33DRAFT_714403</name>
</gene>
<proteinExistence type="predicted"/>